<organism evidence="1 2">
    <name type="scientific">Brachionus plicatilis</name>
    <name type="common">Marine rotifer</name>
    <name type="synonym">Brachionus muelleri</name>
    <dbReference type="NCBI Taxonomy" id="10195"/>
    <lineage>
        <taxon>Eukaryota</taxon>
        <taxon>Metazoa</taxon>
        <taxon>Spiralia</taxon>
        <taxon>Gnathifera</taxon>
        <taxon>Rotifera</taxon>
        <taxon>Eurotatoria</taxon>
        <taxon>Monogononta</taxon>
        <taxon>Pseudotrocha</taxon>
        <taxon>Ploima</taxon>
        <taxon>Brachionidae</taxon>
        <taxon>Brachionus</taxon>
    </lineage>
</organism>
<keyword evidence="2" id="KW-1185">Reference proteome</keyword>
<reference evidence="1 2" key="1">
    <citation type="journal article" date="2018" name="Sci. Rep.">
        <title>Genomic signatures of local adaptation to the degree of environmental predictability in rotifers.</title>
        <authorList>
            <person name="Franch-Gras L."/>
            <person name="Hahn C."/>
            <person name="Garcia-Roger E.M."/>
            <person name="Carmona M.J."/>
            <person name="Serra M."/>
            <person name="Gomez A."/>
        </authorList>
    </citation>
    <scope>NUCLEOTIDE SEQUENCE [LARGE SCALE GENOMIC DNA]</scope>
    <source>
        <strain evidence="1">HYR1</strain>
    </source>
</reference>
<proteinExistence type="predicted"/>
<dbReference type="Proteomes" id="UP000276133">
    <property type="component" value="Unassembled WGS sequence"/>
</dbReference>
<accession>A0A3M7P5P2</accession>
<comment type="caution">
    <text evidence="1">The sequence shown here is derived from an EMBL/GenBank/DDBJ whole genome shotgun (WGS) entry which is preliminary data.</text>
</comment>
<evidence type="ECO:0000313" key="1">
    <source>
        <dbReference type="EMBL" id="RMZ94406.1"/>
    </source>
</evidence>
<gene>
    <name evidence="1" type="ORF">BpHYR1_037670</name>
</gene>
<sequence length="132" mass="15638">MFSLVVYYLWLNLNKKTLIQKERLFKFMLNFGDFGETFKEKKVEFFAAFEDNLISGIEQSSLKSNSAMIDIWFKCLCSTKVCTKRILSCLVTKVLCSFPLLKLVHNLKLFRPKVLIQIFFVTRKQQKYRSEL</sequence>
<name>A0A3M7P5P2_BRAPC</name>
<dbReference type="EMBL" id="REGN01013076">
    <property type="protein sequence ID" value="RMZ94406.1"/>
    <property type="molecule type" value="Genomic_DNA"/>
</dbReference>
<dbReference type="AlphaFoldDB" id="A0A3M7P5P2"/>
<evidence type="ECO:0000313" key="2">
    <source>
        <dbReference type="Proteomes" id="UP000276133"/>
    </source>
</evidence>
<protein>
    <submittedName>
        <fullName evidence="1">Uncharacterized protein</fullName>
    </submittedName>
</protein>